<evidence type="ECO:0000256" key="1">
    <source>
        <dbReference type="SAM" id="MobiDB-lite"/>
    </source>
</evidence>
<dbReference type="Proteomes" id="UP000558475">
    <property type="component" value="Unassembled WGS sequence"/>
</dbReference>
<evidence type="ECO:0000313" key="2">
    <source>
        <dbReference type="EMBL" id="NKW10260.1"/>
    </source>
</evidence>
<proteinExistence type="predicted"/>
<sequence length="111" mass="11858">MADNGDKFAGFAGEVARELLGEPNKHLSTTSELRFGNKGSVSIDLEKGTWFDHGENTGGGVLALIEEKPAARAGRQSNGCARKASTLKTRHRPATGTMRRTMAILAAMTRT</sequence>
<reference evidence="2 3" key="1">
    <citation type="submission" date="2020-04" db="EMBL/GenBank/DDBJ databases">
        <title>Whole genome sequencing of clinical and environmental type strains of Ochrobactrum.</title>
        <authorList>
            <person name="Dharne M."/>
        </authorList>
    </citation>
    <scope>NUCLEOTIDE SEQUENCE [LARGE SCALE GENOMIC DNA]</scope>
    <source>
        <strain evidence="2 3">DSM 13340</strain>
    </source>
</reference>
<gene>
    <name evidence="2" type="ORF">HGG76_15070</name>
</gene>
<feature type="region of interest" description="Disordered" evidence="1">
    <location>
        <begin position="73"/>
        <end position="94"/>
    </location>
</feature>
<name>A0A7X6JD78_9HYPH</name>
<evidence type="ECO:0000313" key="3">
    <source>
        <dbReference type="Proteomes" id="UP000558475"/>
    </source>
</evidence>
<dbReference type="AlphaFoldDB" id="A0A7X6JD78"/>
<dbReference type="EMBL" id="JAAXZB010000001">
    <property type="protein sequence ID" value="NKW10260.1"/>
    <property type="molecule type" value="Genomic_DNA"/>
</dbReference>
<comment type="caution">
    <text evidence="2">The sequence shown here is derived from an EMBL/GenBank/DDBJ whole genome shotgun (WGS) entry which is preliminary data.</text>
</comment>
<organism evidence="2 3">
    <name type="scientific">Brucella tritici</name>
    <dbReference type="NCBI Taxonomy" id="94626"/>
    <lineage>
        <taxon>Bacteria</taxon>
        <taxon>Pseudomonadati</taxon>
        <taxon>Pseudomonadota</taxon>
        <taxon>Alphaproteobacteria</taxon>
        <taxon>Hyphomicrobiales</taxon>
        <taxon>Brucellaceae</taxon>
        <taxon>Brucella/Ochrobactrum group</taxon>
        <taxon>Brucella</taxon>
    </lineage>
</organism>
<protein>
    <submittedName>
        <fullName evidence="2">Uncharacterized protein</fullName>
    </submittedName>
</protein>
<accession>A0A7X6JD78</accession>